<dbReference type="EC" id="2.4.2.31" evidence="6"/>
<evidence type="ECO:0000256" key="2">
    <source>
        <dbReference type="ARBA" id="ARBA00022676"/>
    </source>
</evidence>
<keyword evidence="6" id="KW-0521">NADP</keyword>
<dbReference type="GO" id="GO:0016779">
    <property type="term" value="F:nucleotidyltransferase activity"/>
    <property type="evidence" value="ECO:0007669"/>
    <property type="project" value="UniProtKB-KW"/>
</dbReference>
<dbReference type="GO" id="GO:0106274">
    <property type="term" value="F:NAD+-protein-arginine ADP-ribosyltransferase activity"/>
    <property type="evidence" value="ECO:0007669"/>
    <property type="project" value="UniProtKB-EC"/>
</dbReference>
<accession>A0A814JC10</accession>
<dbReference type="Pfam" id="PF01129">
    <property type="entry name" value="ART"/>
    <property type="match status" value="1"/>
</dbReference>
<keyword evidence="4" id="KW-0548">Nucleotidyltransferase</keyword>
<comment type="caution">
    <text evidence="7">The sequence shown here is derived from an EMBL/GenBank/DDBJ whole genome shotgun (WGS) entry which is preliminary data.</text>
</comment>
<organism evidence="7 8">
    <name type="scientific">Adineta ricciae</name>
    <name type="common">Rotifer</name>
    <dbReference type="NCBI Taxonomy" id="249248"/>
    <lineage>
        <taxon>Eukaryota</taxon>
        <taxon>Metazoa</taxon>
        <taxon>Spiralia</taxon>
        <taxon>Gnathifera</taxon>
        <taxon>Rotifera</taxon>
        <taxon>Eurotatoria</taxon>
        <taxon>Bdelloidea</taxon>
        <taxon>Adinetida</taxon>
        <taxon>Adinetidae</taxon>
        <taxon>Adineta</taxon>
    </lineage>
</organism>
<gene>
    <name evidence="7" type="ORF">EDS130_LOCUS16636</name>
</gene>
<comment type="similarity">
    <text evidence="1 6">Belongs to the Arg-specific ADP-ribosyltransferase family.</text>
</comment>
<dbReference type="InterPro" id="IPR000768">
    <property type="entry name" value="ART"/>
</dbReference>
<dbReference type="Proteomes" id="UP000663852">
    <property type="component" value="Unassembled WGS sequence"/>
</dbReference>
<reference evidence="7" key="1">
    <citation type="submission" date="2021-02" db="EMBL/GenBank/DDBJ databases">
        <authorList>
            <person name="Nowell W R."/>
        </authorList>
    </citation>
    <scope>NUCLEOTIDE SEQUENCE</scope>
</reference>
<proteinExistence type="inferred from homology"/>
<sequence>MKIIGDNAHLHKSICTCIPSDRSFICMYINESSNRSNSFPDALFMDVVNEEIGRMLPPIRGYENQPLVSLEEAIQPVAQHFTNIDANVHVAKKNCAKLDDSLTVDESAAIYLYTMAFDDKPNLYEILNSSLRNANRRQLKPWSLFLKLFLTALYKLPSSSRTVWRCVRGVDLTSVYPKGKDIVWWGVGSCIGDVSMLEDDRFLGKNNAGTLFFIESRNAKSIRQYSCEKDTIEEIILMPGSFFRVNDHMPAKNDLRVIHLVEHAPPFTLLETPLISRQVLSQQRTVQEMAGITESKTTIVRARPFDEFLVQSPTTDKPTEPSDKP</sequence>
<keyword evidence="6" id="KW-0520">NAD</keyword>
<dbReference type="Gene3D" id="3.90.176.10">
    <property type="entry name" value="Toxin ADP-ribosyltransferase, Chain A, domain 1"/>
    <property type="match status" value="1"/>
</dbReference>
<dbReference type="AlphaFoldDB" id="A0A814JC10"/>
<keyword evidence="3 6" id="KW-0808">Transferase</keyword>
<evidence type="ECO:0000256" key="5">
    <source>
        <dbReference type="ARBA" id="ARBA00047597"/>
    </source>
</evidence>
<dbReference type="EMBL" id="CAJNOJ010000073">
    <property type="protein sequence ID" value="CAF1035491.1"/>
    <property type="molecule type" value="Genomic_DNA"/>
</dbReference>
<protein>
    <recommendedName>
        <fullName evidence="6">NAD(P)(+)--arginine ADP-ribosyltransferase</fullName>
        <ecNumber evidence="6">2.4.2.31</ecNumber>
    </recommendedName>
    <alternativeName>
        <fullName evidence="6">Mono(ADP-ribosyl)transferase</fullName>
    </alternativeName>
</protein>
<evidence type="ECO:0000256" key="4">
    <source>
        <dbReference type="ARBA" id="ARBA00022695"/>
    </source>
</evidence>
<name>A0A814JC10_ADIRI</name>
<keyword evidence="2 6" id="KW-0328">Glycosyltransferase</keyword>
<evidence type="ECO:0000256" key="6">
    <source>
        <dbReference type="RuleBase" id="RU361228"/>
    </source>
</evidence>
<evidence type="ECO:0000256" key="1">
    <source>
        <dbReference type="ARBA" id="ARBA00009558"/>
    </source>
</evidence>
<comment type="catalytic activity">
    <reaction evidence="5 6">
        <text>L-arginyl-[protein] + NAD(+) = N(omega)-(ADP-D-ribosyl)-L-arginyl-[protein] + nicotinamide + H(+)</text>
        <dbReference type="Rhea" id="RHEA:19149"/>
        <dbReference type="Rhea" id="RHEA-COMP:10532"/>
        <dbReference type="Rhea" id="RHEA-COMP:15087"/>
        <dbReference type="ChEBI" id="CHEBI:15378"/>
        <dbReference type="ChEBI" id="CHEBI:17154"/>
        <dbReference type="ChEBI" id="CHEBI:29965"/>
        <dbReference type="ChEBI" id="CHEBI:57540"/>
        <dbReference type="ChEBI" id="CHEBI:142554"/>
        <dbReference type="EC" id="2.4.2.31"/>
    </reaction>
</comment>
<evidence type="ECO:0000313" key="8">
    <source>
        <dbReference type="Proteomes" id="UP000663852"/>
    </source>
</evidence>
<evidence type="ECO:0000313" key="7">
    <source>
        <dbReference type="EMBL" id="CAF1035491.1"/>
    </source>
</evidence>
<dbReference type="SUPFAM" id="SSF56399">
    <property type="entry name" value="ADP-ribosylation"/>
    <property type="match status" value="1"/>
</dbReference>
<dbReference type="OrthoDB" id="423533at2759"/>
<evidence type="ECO:0000256" key="3">
    <source>
        <dbReference type="ARBA" id="ARBA00022679"/>
    </source>
</evidence>